<reference evidence="5" key="1">
    <citation type="journal article" date="2019" name="Int. J. Syst. Evol. Microbiol.">
        <title>The Global Catalogue of Microorganisms (GCM) 10K type strain sequencing project: providing services to taxonomists for standard genome sequencing and annotation.</title>
        <authorList>
            <consortium name="The Broad Institute Genomics Platform"/>
            <consortium name="The Broad Institute Genome Sequencing Center for Infectious Disease"/>
            <person name="Wu L."/>
            <person name="Ma J."/>
        </authorList>
    </citation>
    <scope>NUCLEOTIDE SEQUENCE [LARGE SCALE GENOMIC DNA]</scope>
    <source>
        <strain evidence="5">CGMCC 1.16026</strain>
    </source>
</reference>
<evidence type="ECO:0000259" key="3">
    <source>
        <dbReference type="Pfam" id="PF01979"/>
    </source>
</evidence>
<accession>A0ABW1Z6J4</accession>
<dbReference type="Pfam" id="PF07676">
    <property type="entry name" value="PD40"/>
    <property type="match status" value="4"/>
</dbReference>
<gene>
    <name evidence="4" type="ORF">ACFQBQ_05585</name>
</gene>
<comment type="similarity">
    <text evidence="1">Belongs to the TolB family.</text>
</comment>
<dbReference type="Proteomes" id="UP001596391">
    <property type="component" value="Unassembled WGS sequence"/>
</dbReference>
<dbReference type="PANTHER" id="PTHR36842">
    <property type="entry name" value="PROTEIN TOLB HOMOLOG"/>
    <property type="match status" value="1"/>
</dbReference>
<organism evidence="4 5">
    <name type="scientific">Granulicella cerasi</name>
    <dbReference type="NCBI Taxonomy" id="741063"/>
    <lineage>
        <taxon>Bacteria</taxon>
        <taxon>Pseudomonadati</taxon>
        <taxon>Acidobacteriota</taxon>
        <taxon>Terriglobia</taxon>
        <taxon>Terriglobales</taxon>
        <taxon>Acidobacteriaceae</taxon>
        <taxon>Granulicella</taxon>
    </lineage>
</organism>
<dbReference type="Gene3D" id="2.120.10.30">
    <property type="entry name" value="TolB, C-terminal domain"/>
    <property type="match status" value="2"/>
</dbReference>
<dbReference type="InterPro" id="IPR006680">
    <property type="entry name" value="Amidohydro-rel"/>
</dbReference>
<dbReference type="RefSeq" id="WP_390234293.1">
    <property type="nucleotide sequence ID" value="NZ_JBHSWI010000001.1"/>
</dbReference>
<dbReference type="Pfam" id="PF01979">
    <property type="entry name" value="Amidohydro_1"/>
    <property type="match status" value="1"/>
</dbReference>
<dbReference type="SUPFAM" id="SSF51338">
    <property type="entry name" value="Composite domain of metallo-dependent hydrolases"/>
    <property type="match status" value="1"/>
</dbReference>
<sequence length="1020" mass="111412">MAFDAQPRYSPDGKHIVFVSDRDGADNVWIADADGTHARVITKERHNGWVSPEWTPDGRYILVSKTSDVFGGRELWMLDALGGSGVQITKASTAPKTPSGEQSNVSGAVESPDGRYIYYSRRKGLLGYNATFPMWQIVRRDTTNGIEDVVTNEYGSAIRPRISPDGKWLVYGTRWNAKSGLRARELSTGAEHWLAYPIDRDEQEGLGTRDQLPGYAFTPDSSAVLVSYGGHLHHVDVLTGKETAIPFTAEVNQQLGPLSHSEHRVETGPVVARIASDARLSPDGKQVAFSALGSIFVADVNTGKPHRLTQSQDAEFEPAWSADGRTLAYVTWDAESGGALWTIPSDGSAAPHKLTQIPGFFEQPVWSLDGKNIYAIRSSMEARERRRVEYQFAAAAPVPGSDFVRIPVDGSAYETLAPARGMSRPQFINGSDRVFYNGPQGLVSSRLDGTDVQELVAVKTRDIQGQKEMGTSHVVVISPDGTRAVALVNHQAWLLDLPRVGGSAFELDPGKPSLTAKRLNVEGVDDLGWSPDGSQIYWTTGATLFRLPLATVLQAELADAEKTTAAPKDAKDPNGKKAAEDAAKKPAGLDAAHVRLVVEEPRAVPTGSILLSGAKIITMKGDQVLPTGDVLVTGDRIIAVGPKGSLKVPTDAKVMDVTGKTIIPGLIDIHAHWTQMRRSVLEMEAWPLEANLAYGVTAGRDPQTFTVDIFAYQDLADTGRVVGPRAFSTGPGIFLENNFQSLKDAEDTVRRYTDYYRTHLLKSYMVGNRGQRQWMVEASKELGAMPTTEGGIDTRLDLTQIIDGFSGNEHNYPQMPIYKDIVQLQAQAGTTYTPTLVVSYGGPNGTQYFVEHTNVHDDPKVQRFIDPYVLAHDTERSQWTLDSEYIFPQQAGDAAKILRAGGNVGLGGHGMMQGLQCHWELWSFVMGGMSPLEALSIGTIQSAKAIGLDKDLGSLEQGKLADLVVLDRDPLADIHNSDSVHYVMRGGFLYKGENLDEVWPAEHKQPLRWWEKEGVLPPTR</sequence>
<dbReference type="Gene3D" id="2.30.40.10">
    <property type="entry name" value="Urease, subunit C, domain 1"/>
    <property type="match status" value="2"/>
</dbReference>
<comment type="caution">
    <text evidence="4">The sequence shown here is derived from an EMBL/GenBank/DDBJ whole genome shotgun (WGS) entry which is preliminary data.</text>
</comment>
<dbReference type="SUPFAM" id="SSF82171">
    <property type="entry name" value="DPP6 N-terminal domain-like"/>
    <property type="match status" value="1"/>
</dbReference>
<dbReference type="InterPro" id="IPR032466">
    <property type="entry name" value="Metal_Hydrolase"/>
</dbReference>
<dbReference type="EMBL" id="JBHSWI010000001">
    <property type="protein sequence ID" value="MFC6645072.1"/>
    <property type="molecule type" value="Genomic_DNA"/>
</dbReference>
<dbReference type="InterPro" id="IPR011059">
    <property type="entry name" value="Metal-dep_hydrolase_composite"/>
</dbReference>
<evidence type="ECO:0000313" key="4">
    <source>
        <dbReference type="EMBL" id="MFC6645072.1"/>
    </source>
</evidence>
<dbReference type="Gene3D" id="3.20.20.140">
    <property type="entry name" value="Metal-dependent hydrolases"/>
    <property type="match status" value="2"/>
</dbReference>
<name>A0ABW1Z6J4_9BACT</name>
<dbReference type="InterPro" id="IPR011659">
    <property type="entry name" value="WD40"/>
</dbReference>
<proteinExistence type="inferred from homology"/>
<evidence type="ECO:0000256" key="1">
    <source>
        <dbReference type="ARBA" id="ARBA00009820"/>
    </source>
</evidence>
<dbReference type="InterPro" id="IPR011042">
    <property type="entry name" value="6-blade_b-propeller_TolB-like"/>
</dbReference>
<feature type="domain" description="Amidohydrolase-related" evidence="3">
    <location>
        <begin position="887"/>
        <end position="987"/>
    </location>
</feature>
<keyword evidence="5" id="KW-1185">Reference proteome</keyword>
<protein>
    <submittedName>
        <fullName evidence="4">Amidohydrolase family protein</fullName>
    </submittedName>
</protein>
<feature type="compositionally biased region" description="Basic and acidic residues" evidence="2">
    <location>
        <begin position="568"/>
        <end position="584"/>
    </location>
</feature>
<evidence type="ECO:0000256" key="2">
    <source>
        <dbReference type="SAM" id="MobiDB-lite"/>
    </source>
</evidence>
<dbReference type="PANTHER" id="PTHR36842:SF1">
    <property type="entry name" value="PROTEIN TOLB"/>
    <property type="match status" value="1"/>
</dbReference>
<evidence type="ECO:0000313" key="5">
    <source>
        <dbReference type="Proteomes" id="UP001596391"/>
    </source>
</evidence>
<dbReference type="SUPFAM" id="SSF51556">
    <property type="entry name" value="Metallo-dependent hydrolases"/>
    <property type="match status" value="1"/>
</dbReference>
<feature type="region of interest" description="Disordered" evidence="2">
    <location>
        <begin position="561"/>
        <end position="586"/>
    </location>
</feature>